<dbReference type="InterPro" id="IPR005084">
    <property type="entry name" value="CBM6"/>
</dbReference>
<dbReference type="CDD" id="cd04080">
    <property type="entry name" value="CBM6_cellulase-like"/>
    <property type="match status" value="1"/>
</dbReference>
<organism evidence="4 5">
    <name type="scientific">Chitinophaga filiformis</name>
    <name type="common">Myxococcus filiformis</name>
    <name type="synonym">Flexibacter filiformis</name>
    <dbReference type="NCBI Taxonomy" id="104663"/>
    <lineage>
        <taxon>Bacteria</taxon>
        <taxon>Pseudomonadati</taxon>
        <taxon>Bacteroidota</taxon>
        <taxon>Chitinophagia</taxon>
        <taxon>Chitinophagales</taxon>
        <taxon>Chitinophagaceae</taxon>
        <taxon>Chitinophaga</taxon>
    </lineage>
</organism>
<dbReference type="InterPro" id="IPR000421">
    <property type="entry name" value="FA58C"/>
</dbReference>
<dbReference type="InterPro" id="IPR012334">
    <property type="entry name" value="Pectin_lyas_fold"/>
</dbReference>
<dbReference type="SMART" id="SM00606">
    <property type="entry name" value="CBD_IV"/>
    <property type="match status" value="1"/>
</dbReference>
<evidence type="ECO:0000259" key="2">
    <source>
        <dbReference type="PROSITE" id="PS50022"/>
    </source>
</evidence>
<feature type="domain" description="CBM6" evidence="3">
    <location>
        <begin position="1112"/>
        <end position="1251"/>
    </location>
</feature>
<dbReference type="Gene3D" id="2.60.120.260">
    <property type="entry name" value="Galactose-binding domain-like"/>
    <property type="match status" value="2"/>
</dbReference>
<dbReference type="PROSITE" id="PS51175">
    <property type="entry name" value="CBM6"/>
    <property type="match status" value="1"/>
</dbReference>
<dbReference type="InterPro" id="IPR003343">
    <property type="entry name" value="Big_2"/>
</dbReference>
<dbReference type="PANTHER" id="PTHR31339">
    <property type="entry name" value="PECTIN LYASE-RELATED"/>
    <property type="match status" value="1"/>
</dbReference>
<dbReference type="InterPro" id="IPR051801">
    <property type="entry name" value="GH28_Enzymes"/>
</dbReference>
<dbReference type="InterPro" id="IPR011050">
    <property type="entry name" value="Pectin_lyase_fold/virulence"/>
</dbReference>
<dbReference type="InterPro" id="IPR026444">
    <property type="entry name" value="Secre_tail"/>
</dbReference>
<dbReference type="EMBL" id="CP095855">
    <property type="protein sequence ID" value="UPK67590.1"/>
    <property type="molecule type" value="Genomic_DNA"/>
</dbReference>
<dbReference type="RefSeq" id="WP_247809960.1">
    <property type="nucleotide sequence ID" value="NZ_CP095855.1"/>
</dbReference>
<dbReference type="Pfam" id="PF03422">
    <property type="entry name" value="CBM_6"/>
    <property type="match status" value="1"/>
</dbReference>
<gene>
    <name evidence="4" type="ORF">MYF79_21830</name>
</gene>
<dbReference type="Pfam" id="PF00754">
    <property type="entry name" value="F5_F8_type_C"/>
    <property type="match status" value="1"/>
</dbReference>
<dbReference type="InterPro" id="IPR008979">
    <property type="entry name" value="Galactose-bd-like_sf"/>
</dbReference>
<proteinExistence type="predicted"/>
<protein>
    <submittedName>
        <fullName evidence="4">Carbohydrate-binding protein</fullName>
    </submittedName>
</protein>
<dbReference type="Proteomes" id="UP000830198">
    <property type="component" value="Chromosome"/>
</dbReference>
<dbReference type="Pfam" id="PF12708">
    <property type="entry name" value="Pect-lyase_RHGA_epim"/>
    <property type="match status" value="2"/>
</dbReference>
<dbReference type="NCBIfam" id="TIGR04183">
    <property type="entry name" value="Por_Secre_tail"/>
    <property type="match status" value="1"/>
</dbReference>
<dbReference type="SUPFAM" id="SSF49785">
    <property type="entry name" value="Galactose-binding domain-like"/>
    <property type="match status" value="2"/>
</dbReference>
<evidence type="ECO:0000256" key="1">
    <source>
        <dbReference type="ARBA" id="ARBA00022729"/>
    </source>
</evidence>
<dbReference type="PROSITE" id="PS50022">
    <property type="entry name" value="FA58C_3"/>
    <property type="match status" value="1"/>
</dbReference>
<dbReference type="PANTHER" id="PTHR31339:SF9">
    <property type="entry name" value="PLASMIN AND FIBRONECTIN-BINDING PROTEIN A"/>
    <property type="match status" value="1"/>
</dbReference>
<evidence type="ECO:0000259" key="3">
    <source>
        <dbReference type="PROSITE" id="PS51175"/>
    </source>
</evidence>
<dbReference type="SUPFAM" id="SSF49373">
    <property type="entry name" value="Invasin/intimin cell-adhesion fragments"/>
    <property type="match status" value="1"/>
</dbReference>
<keyword evidence="5" id="KW-1185">Reference proteome</keyword>
<feature type="domain" description="F5/8 type C" evidence="2">
    <location>
        <begin position="875"/>
        <end position="1014"/>
    </location>
</feature>
<dbReference type="InterPro" id="IPR006584">
    <property type="entry name" value="Cellulose-bd_IV"/>
</dbReference>
<evidence type="ECO:0000313" key="4">
    <source>
        <dbReference type="EMBL" id="UPK67590.1"/>
    </source>
</evidence>
<dbReference type="SMART" id="SM00635">
    <property type="entry name" value="BID_2"/>
    <property type="match status" value="1"/>
</dbReference>
<dbReference type="InterPro" id="IPR008964">
    <property type="entry name" value="Invasin/intimin_cell_adhesion"/>
</dbReference>
<reference evidence="4 5" key="1">
    <citation type="submission" date="2022-04" db="EMBL/GenBank/DDBJ databases">
        <title>The arsenic-methylating capacity of Chitinophaga filiformis YT5 during chitin decomposition.</title>
        <authorList>
            <person name="Chen G."/>
            <person name="Liang Y."/>
        </authorList>
    </citation>
    <scope>NUCLEOTIDE SEQUENCE [LARGE SCALE GENOMIC DNA]</scope>
    <source>
        <strain evidence="4 5">YT5</strain>
    </source>
</reference>
<dbReference type="Gene3D" id="2.60.40.1080">
    <property type="match status" value="1"/>
</dbReference>
<accession>A0ABY4HW00</accession>
<keyword evidence="1" id="KW-0732">Signal</keyword>
<dbReference type="Gene3D" id="2.160.20.10">
    <property type="entry name" value="Single-stranded right-handed beta-helix, Pectin lyase-like"/>
    <property type="match status" value="2"/>
</dbReference>
<sequence>MITARATTRRRMTFLLAVVLSIITTGMIGTPAFSQNWRLAQPTYPTTDAFVITYSVADYGASGDGVTDVTSIFQDRLNALGALGGGTLYVPAGKYLIRGNLLIPKGITLRGEWQKPVKGQPINGTVLMAYAGRGDENATPFITMQTSAAVRDLAIWYPEQLPDNITPYPPAIVFGAPNYFGNEFCNARNLTFVNAYTGILFSRTNGGTCPVINGVYGTPLSRGVEIDNIVDVGRIENVNFSPAYWAGSGLPNAPAAGSSYANWIYQNGTGIVMRRNDWSYTAFVDVEGYAIGFHAVTSIPSAPAIPNGQNYAMTFTNCKTGIYAEVVSNVGIMFARCTTVNCATGLAIGGGSSTNGALQLHTCTLGGSIDAITADPTCVARIMLQQCTITGGNVTIGGGTFAASDCDFNNKAPQIVLGANARGIITGNRFKNGVSIENNSLYTNAIDHTPLTLKKLPPFPTITQTTHKPSRQVLYLATAAPFNAKPDGVTDNTTAIQNALTKAGTDGGGIVFLPPGKYKVTGHLTVPGNVELKGAADNSTTPTGPGAVLEPYADKGNPNGTPFIKLSAGSGLQGITINYPEQMASLAPNFPAYPYTIQVTGSDVYIINVGLRAVYNGIDMFTYQCNNHYVDWLAGHVFHNAVKVGGGTSGGQISNTQFNTIAYAAGAESKFGSWPNSPQGDNSAIYAYQLNNMDFIILGNAQNEILYNDFVYGAHHGLILANEGSGASGISMGLGLDGTKNAISFEKLGAGGFDFINSQIVALNNNQDTSTSYLNTTSTFTGQINLFNSDYWGNPARSIVTTGGTINMQSANFAEPGFQHWGVIRGGSLSLHNSTIWPVGTLLNAGAEPAFSAQSSIIDSSNIDAYKAVLWKNNLGNIWAVSVAGAMDRQGWTASASVNTNNARNALDSNATTRWDTQGSQVSGQTFTVDMKTVNTINRIVLDATDSPFDSPAGYSAYISIDGVNWGSPIASGAGPEGMTLITFPEKVGRYIRIVQTGSKGNYWSIHEFYVFGRVNVASVSVTPSSGTLNIGNTQQLTAAILPAKATNQAKTWTSSNPAIATVDTSGKVTAIAAGIVTITVTTVDGNKTASCIDTVKAPNNAYSGTPAAIPGKIEAENFDNGGQAIAYSDADPANNGGLYRSEGVDVEACADGGYDVGYIAAGEWLNYTVNITTPGTYTLQARIASPYGSRRLHVELDGVNISGTINIPNTGGWQTYQTLAVTTPALTTGIKTLRIMMETDGFNIDYLTLTRTSTTSIIATTATTTTGTTATTTIGTITKPANNTADIVVYPNPVTGNQLNLQLANHTAGKYRVVLFNSLHQPVVTTTIGVGKGNSTYPLPLQNKLPAGYYILEVIDQKGNSEARKIIVQ</sequence>
<evidence type="ECO:0000313" key="5">
    <source>
        <dbReference type="Proteomes" id="UP000830198"/>
    </source>
</evidence>
<dbReference type="InterPro" id="IPR024535">
    <property type="entry name" value="RHGA/B-epi-like_pectate_lyase"/>
</dbReference>
<dbReference type="SUPFAM" id="SSF51126">
    <property type="entry name" value="Pectin lyase-like"/>
    <property type="match status" value="2"/>
</dbReference>
<dbReference type="Pfam" id="PF02368">
    <property type="entry name" value="Big_2"/>
    <property type="match status" value="1"/>
</dbReference>
<name>A0ABY4HW00_CHIFI</name>